<comment type="caution">
    <text evidence="1">The sequence shown here is derived from an EMBL/GenBank/DDBJ whole genome shotgun (WGS) entry which is preliminary data.</text>
</comment>
<dbReference type="Proteomes" id="UP001472677">
    <property type="component" value="Unassembled WGS sequence"/>
</dbReference>
<name>A0ABR2EL15_9ROSI</name>
<dbReference type="EMBL" id="JBBPBM010000013">
    <property type="protein sequence ID" value="KAK8561872.1"/>
    <property type="molecule type" value="Genomic_DNA"/>
</dbReference>
<keyword evidence="2" id="KW-1185">Reference proteome</keyword>
<organism evidence="1 2">
    <name type="scientific">Hibiscus sabdariffa</name>
    <name type="common">roselle</name>
    <dbReference type="NCBI Taxonomy" id="183260"/>
    <lineage>
        <taxon>Eukaryota</taxon>
        <taxon>Viridiplantae</taxon>
        <taxon>Streptophyta</taxon>
        <taxon>Embryophyta</taxon>
        <taxon>Tracheophyta</taxon>
        <taxon>Spermatophyta</taxon>
        <taxon>Magnoliopsida</taxon>
        <taxon>eudicotyledons</taxon>
        <taxon>Gunneridae</taxon>
        <taxon>Pentapetalae</taxon>
        <taxon>rosids</taxon>
        <taxon>malvids</taxon>
        <taxon>Malvales</taxon>
        <taxon>Malvaceae</taxon>
        <taxon>Malvoideae</taxon>
        <taxon>Hibiscus</taxon>
    </lineage>
</organism>
<gene>
    <name evidence="1" type="ORF">V6N12_048928</name>
</gene>
<sequence>MLNVSRWIEDNPTVQNGTLVKPKLRAWLLKLKQAAALALCSSFSTPFGFWSCKNPNLLHFSKQIFSRVL</sequence>
<accession>A0ABR2EL15</accession>
<protein>
    <submittedName>
        <fullName evidence="1">Uncharacterized protein</fullName>
    </submittedName>
</protein>
<evidence type="ECO:0000313" key="2">
    <source>
        <dbReference type="Proteomes" id="UP001472677"/>
    </source>
</evidence>
<proteinExistence type="predicted"/>
<evidence type="ECO:0000313" key="1">
    <source>
        <dbReference type="EMBL" id="KAK8561872.1"/>
    </source>
</evidence>
<reference evidence="1 2" key="1">
    <citation type="journal article" date="2024" name="G3 (Bethesda)">
        <title>Genome assembly of Hibiscus sabdariffa L. provides insights into metabolisms of medicinal natural products.</title>
        <authorList>
            <person name="Kim T."/>
        </authorList>
    </citation>
    <scope>NUCLEOTIDE SEQUENCE [LARGE SCALE GENOMIC DNA]</scope>
    <source>
        <strain evidence="1">TK-2024</strain>
        <tissue evidence="1">Old leaves</tissue>
    </source>
</reference>